<dbReference type="Proteomes" id="UP000776252">
    <property type="component" value="Unassembled WGS sequence"/>
</dbReference>
<keyword evidence="2" id="KW-1185">Reference proteome</keyword>
<sequence length="37" mass="4513">MFALKNWHSVVEVRRYMQGFMHLLPGMSHMKNIMFML</sequence>
<protein>
    <submittedName>
        <fullName evidence="1">Oleate hydratase</fullName>
    </submittedName>
</protein>
<dbReference type="EMBL" id="JAHLDV010000023">
    <property type="protein sequence ID" value="MBU3160307.1"/>
    <property type="molecule type" value="Genomic_DNA"/>
</dbReference>
<dbReference type="Pfam" id="PF06100">
    <property type="entry name" value="MCRA"/>
    <property type="match status" value="1"/>
</dbReference>
<gene>
    <name evidence="1" type="ORF">KPL37_11165</name>
</gene>
<proteinExistence type="predicted"/>
<organism evidence="1 2">
    <name type="scientific">Clostridium frigoris</name>
    <dbReference type="NCBI Taxonomy" id="205327"/>
    <lineage>
        <taxon>Bacteria</taxon>
        <taxon>Bacillati</taxon>
        <taxon>Bacillota</taxon>
        <taxon>Clostridia</taxon>
        <taxon>Eubacteriales</taxon>
        <taxon>Clostridiaceae</taxon>
        <taxon>Clostridium</taxon>
    </lineage>
</organism>
<dbReference type="InterPro" id="IPR010354">
    <property type="entry name" value="Oleate_hydratase"/>
</dbReference>
<dbReference type="RefSeq" id="WP_216149332.1">
    <property type="nucleotide sequence ID" value="NZ_JAHLDV010000023.1"/>
</dbReference>
<comment type="caution">
    <text evidence="1">The sequence shown here is derived from an EMBL/GenBank/DDBJ whole genome shotgun (WGS) entry which is preliminary data.</text>
</comment>
<evidence type="ECO:0000313" key="1">
    <source>
        <dbReference type="EMBL" id="MBU3160307.1"/>
    </source>
</evidence>
<name>A0ABS6BTS5_9CLOT</name>
<accession>A0ABS6BTS5</accession>
<evidence type="ECO:0000313" key="2">
    <source>
        <dbReference type="Proteomes" id="UP000776252"/>
    </source>
</evidence>
<reference evidence="1 2" key="1">
    <citation type="submission" date="2021-06" db="EMBL/GenBank/DDBJ databases">
        <title>Clostridia strains as spoilage organisms.</title>
        <authorList>
            <person name="Wambui J."/>
            <person name="Stephan R."/>
            <person name="Stevens M.J.A."/>
        </authorList>
    </citation>
    <scope>NUCLEOTIDE SEQUENCE [LARGE SCALE GENOMIC DNA]</scope>
    <source>
        <strain evidence="1 2">DSM 14204</strain>
    </source>
</reference>